<evidence type="ECO:0000313" key="5">
    <source>
        <dbReference type="Proteomes" id="UP000015105"/>
    </source>
</evidence>
<dbReference type="PANTHER" id="PTHR11926:SF324">
    <property type="entry name" value="GLYCOSYLTRANSFERASE"/>
    <property type="match status" value="1"/>
</dbReference>
<evidence type="ECO:0000256" key="1">
    <source>
        <dbReference type="ARBA" id="ARBA00009995"/>
    </source>
</evidence>
<organism evidence="4 5">
    <name type="scientific">Aegilops tauschii subsp. strangulata</name>
    <name type="common">Goatgrass</name>
    <dbReference type="NCBI Taxonomy" id="200361"/>
    <lineage>
        <taxon>Eukaryota</taxon>
        <taxon>Viridiplantae</taxon>
        <taxon>Streptophyta</taxon>
        <taxon>Embryophyta</taxon>
        <taxon>Tracheophyta</taxon>
        <taxon>Spermatophyta</taxon>
        <taxon>Magnoliopsida</taxon>
        <taxon>Liliopsida</taxon>
        <taxon>Poales</taxon>
        <taxon>Poaceae</taxon>
        <taxon>BOP clade</taxon>
        <taxon>Pooideae</taxon>
        <taxon>Triticodae</taxon>
        <taxon>Triticeae</taxon>
        <taxon>Triticinae</taxon>
        <taxon>Aegilops</taxon>
    </lineage>
</organism>
<dbReference type="PANTHER" id="PTHR11926">
    <property type="entry name" value="GLUCOSYL/GLUCURONOSYL TRANSFERASES"/>
    <property type="match status" value="1"/>
</dbReference>
<dbReference type="SUPFAM" id="SSF53756">
    <property type="entry name" value="UDP-Glycosyltransferase/glycogen phosphorylase"/>
    <property type="match status" value="1"/>
</dbReference>
<keyword evidence="5" id="KW-1185">Reference proteome</keyword>
<dbReference type="Gramene" id="AET7Gv20039600.1">
    <property type="protein sequence ID" value="AET7Gv20039600.1"/>
    <property type="gene ID" value="AET7Gv20039600"/>
</dbReference>
<dbReference type="EnsemblPlants" id="AET7Gv20039600.1">
    <property type="protein sequence ID" value="AET7Gv20039600.1"/>
    <property type="gene ID" value="AET7Gv20039600"/>
</dbReference>
<dbReference type="GO" id="GO:0080043">
    <property type="term" value="F:quercetin 3-O-glucosyltransferase activity"/>
    <property type="evidence" value="ECO:0007669"/>
    <property type="project" value="TreeGrafter"/>
</dbReference>
<reference evidence="4" key="3">
    <citation type="journal article" date="2017" name="Nature">
        <title>Genome sequence of the progenitor of the wheat D genome Aegilops tauschii.</title>
        <authorList>
            <person name="Luo M.C."/>
            <person name="Gu Y.Q."/>
            <person name="Puiu D."/>
            <person name="Wang H."/>
            <person name="Twardziok S.O."/>
            <person name="Deal K.R."/>
            <person name="Huo N."/>
            <person name="Zhu T."/>
            <person name="Wang L."/>
            <person name="Wang Y."/>
            <person name="McGuire P.E."/>
            <person name="Liu S."/>
            <person name="Long H."/>
            <person name="Ramasamy R.K."/>
            <person name="Rodriguez J.C."/>
            <person name="Van S.L."/>
            <person name="Yuan L."/>
            <person name="Wang Z."/>
            <person name="Xia Z."/>
            <person name="Xiao L."/>
            <person name="Anderson O.D."/>
            <person name="Ouyang S."/>
            <person name="Liang Y."/>
            <person name="Zimin A.V."/>
            <person name="Pertea G."/>
            <person name="Qi P."/>
            <person name="Bennetzen J.L."/>
            <person name="Dai X."/>
            <person name="Dawson M.W."/>
            <person name="Muller H.G."/>
            <person name="Kugler K."/>
            <person name="Rivarola-Duarte L."/>
            <person name="Spannagl M."/>
            <person name="Mayer K.F.X."/>
            <person name="Lu F.H."/>
            <person name="Bevan M.W."/>
            <person name="Leroy P."/>
            <person name="Li P."/>
            <person name="You F.M."/>
            <person name="Sun Q."/>
            <person name="Liu Z."/>
            <person name="Lyons E."/>
            <person name="Wicker T."/>
            <person name="Salzberg S.L."/>
            <person name="Devos K.M."/>
            <person name="Dvorak J."/>
        </authorList>
    </citation>
    <scope>NUCLEOTIDE SEQUENCE [LARGE SCALE GENOMIC DNA]</scope>
    <source>
        <strain evidence="4">cv. AL8/78</strain>
    </source>
</reference>
<reference evidence="4" key="4">
    <citation type="submission" date="2019-03" db="UniProtKB">
        <authorList>
            <consortium name="EnsemblPlants"/>
        </authorList>
    </citation>
    <scope>IDENTIFICATION</scope>
</reference>
<dbReference type="Gene3D" id="3.40.50.2000">
    <property type="entry name" value="Glycogen Phosphorylase B"/>
    <property type="match status" value="2"/>
</dbReference>
<dbReference type="CDD" id="cd03784">
    <property type="entry name" value="GT1_Gtf-like"/>
    <property type="match status" value="1"/>
</dbReference>
<keyword evidence="2 3" id="KW-0808">Transferase</keyword>
<dbReference type="PROSITE" id="PS00375">
    <property type="entry name" value="UDPGT"/>
    <property type="match status" value="1"/>
</dbReference>
<dbReference type="Proteomes" id="UP000015105">
    <property type="component" value="Chromosome 7D"/>
</dbReference>
<comment type="similarity">
    <text evidence="1 3">Belongs to the UDP-glycosyltransferase family.</text>
</comment>
<sequence>MASWCDQAVVLRHDAVCVFLTHSGWNSTVEGLCGGVPMLCWPFFAEQQINCRYKCLEWGVGMEIGDDVRREVVNERIKEAVGGEKGREMKKRAAEWREVAIRSKVTSLNNLDSLINDVLLSGKKTVSTYSYVPKVMGSFGTSQVMPTAFCTDLCRYRLPAISRSRTVKCFFVSNNNS</sequence>
<keyword evidence="3" id="KW-0328">Glycosyltransferase</keyword>
<reference evidence="4" key="5">
    <citation type="journal article" date="2021" name="G3 (Bethesda)">
        <title>Aegilops tauschii genome assembly Aet v5.0 features greater sequence contiguity and improved annotation.</title>
        <authorList>
            <person name="Wang L."/>
            <person name="Zhu T."/>
            <person name="Rodriguez J.C."/>
            <person name="Deal K.R."/>
            <person name="Dubcovsky J."/>
            <person name="McGuire P.E."/>
            <person name="Lux T."/>
            <person name="Spannagl M."/>
            <person name="Mayer K.F.X."/>
            <person name="Baldrich P."/>
            <person name="Meyers B.C."/>
            <person name="Huo N."/>
            <person name="Gu Y.Q."/>
            <person name="Zhou H."/>
            <person name="Devos K.M."/>
            <person name="Bennetzen J.L."/>
            <person name="Unver T."/>
            <person name="Budak H."/>
            <person name="Gulick P.J."/>
            <person name="Galiba G."/>
            <person name="Kalapos B."/>
            <person name="Nelson D.R."/>
            <person name="Li P."/>
            <person name="You F.M."/>
            <person name="Luo M.C."/>
            <person name="Dvorak J."/>
        </authorList>
    </citation>
    <scope>NUCLEOTIDE SEQUENCE [LARGE SCALE GENOMIC DNA]</scope>
    <source>
        <strain evidence="4">cv. AL8/78</strain>
    </source>
</reference>
<dbReference type="Pfam" id="PF00201">
    <property type="entry name" value="UDPGT"/>
    <property type="match status" value="1"/>
</dbReference>
<dbReference type="InterPro" id="IPR002213">
    <property type="entry name" value="UDP_glucos_trans"/>
</dbReference>
<evidence type="ECO:0000313" key="4">
    <source>
        <dbReference type="EnsemblPlants" id="AET7Gv20039600.1"/>
    </source>
</evidence>
<protein>
    <submittedName>
        <fullName evidence="4">Uncharacterized protein</fullName>
    </submittedName>
</protein>
<evidence type="ECO:0000256" key="2">
    <source>
        <dbReference type="ARBA" id="ARBA00022679"/>
    </source>
</evidence>
<dbReference type="InterPro" id="IPR035595">
    <property type="entry name" value="UDP_glycos_trans_CS"/>
</dbReference>
<accession>A0A453QCI0</accession>
<dbReference type="AlphaFoldDB" id="A0A453QCI0"/>
<proteinExistence type="inferred from homology"/>
<name>A0A453QCI0_AEGTS</name>
<reference evidence="5" key="1">
    <citation type="journal article" date="2014" name="Science">
        <title>Ancient hybridizations among the ancestral genomes of bread wheat.</title>
        <authorList>
            <consortium name="International Wheat Genome Sequencing Consortium,"/>
            <person name="Marcussen T."/>
            <person name="Sandve S.R."/>
            <person name="Heier L."/>
            <person name="Spannagl M."/>
            <person name="Pfeifer M."/>
            <person name="Jakobsen K.S."/>
            <person name="Wulff B.B."/>
            <person name="Steuernagel B."/>
            <person name="Mayer K.F."/>
            <person name="Olsen O.A."/>
        </authorList>
    </citation>
    <scope>NUCLEOTIDE SEQUENCE [LARGE SCALE GENOMIC DNA]</scope>
    <source>
        <strain evidence="5">cv. AL8/78</strain>
    </source>
</reference>
<reference evidence="5" key="2">
    <citation type="journal article" date="2017" name="Nat. Plants">
        <title>The Aegilops tauschii genome reveals multiple impacts of transposons.</title>
        <authorList>
            <person name="Zhao G."/>
            <person name="Zou C."/>
            <person name="Li K."/>
            <person name="Wang K."/>
            <person name="Li T."/>
            <person name="Gao L."/>
            <person name="Zhang X."/>
            <person name="Wang H."/>
            <person name="Yang Z."/>
            <person name="Liu X."/>
            <person name="Jiang W."/>
            <person name="Mao L."/>
            <person name="Kong X."/>
            <person name="Jiao Y."/>
            <person name="Jia J."/>
        </authorList>
    </citation>
    <scope>NUCLEOTIDE SEQUENCE [LARGE SCALE GENOMIC DNA]</scope>
    <source>
        <strain evidence="5">cv. AL8/78</strain>
    </source>
</reference>
<evidence type="ECO:0000256" key="3">
    <source>
        <dbReference type="RuleBase" id="RU003718"/>
    </source>
</evidence>
<dbReference type="GO" id="GO:0080044">
    <property type="term" value="F:quercetin 7-O-glucosyltransferase activity"/>
    <property type="evidence" value="ECO:0007669"/>
    <property type="project" value="TreeGrafter"/>
</dbReference>
<dbReference type="STRING" id="200361.A0A453QCI0"/>